<name>A0ABP7J1P8_9ACTN</name>
<gene>
    <name evidence="1" type="ORF">GCM10022226_62220</name>
</gene>
<organism evidence="1 2">
    <name type="scientific">Sphaerisporangium flaviroseum</name>
    <dbReference type="NCBI Taxonomy" id="509199"/>
    <lineage>
        <taxon>Bacteria</taxon>
        <taxon>Bacillati</taxon>
        <taxon>Actinomycetota</taxon>
        <taxon>Actinomycetes</taxon>
        <taxon>Streptosporangiales</taxon>
        <taxon>Streptosporangiaceae</taxon>
        <taxon>Sphaerisporangium</taxon>
    </lineage>
</organism>
<proteinExistence type="predicted"/>
<protein>
    <submittedName>
        <fullName evidence="1">Uncharacterized protein</fullName>
    </submittedName>
</protein>
<evidence type="ECO:0000313" key="1">
    <source>
        <dbReference type="EMBL" id="GAA3832541.1"/>
    </source>
</evidence>
<comment type="caution">
    <text evidence="1">The sequence shown here is derived from an EMBL/GenBank/DDBJ whole genome shotgun (WGS) entry which is preliminary data.</text>
</comment>
<dbReference type="EMBL" id="BAAAZR010000031">
    <property type="protein sequence ID" value="GAA3832541.1"/>
    <property type="molecule type" value="Genomic_DNA"/>
</dbReference>
<evidence type="ECO:0000313" key="2">
    <source>
        <dbReference type="Proteomes" id="UP001500888"/>
    </source>
</evidence>
<reference evidence="2" key="1">
    <citation type="journal article" date="2019" name="Int. J. Syst. Evol. Microbiol.">
        <title>The Global Catalogue of Microorganisms (GCM) 10K type strain sequencing project: providing services to taxonomists for standard genome sequencing and annotation.</title>
        <authorList>
            <consortium name="The Broad Institute Genomics Platform"/>
            <consortium name="The Broad Institute Genome Sequencing Center for Infectious Disease"/>
            <person name="Wu L."/>
            <person name="Ma J."/>
        </authorList>
    </citation>
    <scope>NUCLEOTIDE SEQUENCE [LARGE SCALE GENOMIC DNA]</scope>
    <source>
        <strain evidence="2">JCM 16908</strain>
    </source>
</reference>
<sequence length="167" mass="18028">MLALVLFRVAAHVVQFRFNYKAFRFVLPSFTAKACAIPELAAKSVQEAIFGGQAPAMLALASPTLTPARREKPMDDPPSRQLLPADLSEATTLIVAAVLAVAASMIAASGHTATAIRVLTSWFVRGRHHEAVNWPETRTVWMPLPSTRFALLNALSPRPGRVNGDTA</sequence>
<accession>A0ABP7J1P8</accession>
<dbReference type="Proteomes" id="UP001500888">
    <property type="component" value="Unassembled WGS sequence"/>
</dbReference>
<keyword evidence="2" id="KW-1185">Reference proteome</keyword>